<dbReference type="AlphaFoldDB" id="A0A2U1LCT0"/>
<evidence type="ECO:0000256" key="3">
    <source>
        <dbReference type="ARBA" id="ARBA00023163"/>
    </source>
</evidence>
<dbReference type="Proteomes" id="UP000245207">
    <property type="component" value="Unassembled WGS sequence"/>
</dbReference>
<dbReference type="GO" id="GO:0003713">
    <property type="term" value="F:transcription coactivator activity"/>
    <property type="evidence" value="ECO:0007669"/>
    <property type="project" value="TreeGrafter"/>
</dbReference>
<keyword evidence="2" id="KW-0805">Transcription regulation</keyword>
<dbReference type="InterPro" id="IPR024738">
    <property type="entry name" value="Hfi1/Tada1"/>
</dbReference>
<dbReference type="GO" id="GO:0005634">
    <property type="term" value="C:nucleus"/>
    <property type="evidence" value="ECO:0007669"/>
    <property type="project" value="UniProtKB-SubCell"/>
</dbReference>
<name>A0A2U1LCT0_ARTAN</name>
<dbReference type="CDD" id="cd22933">
    <property type="entry name" value="HFD_HFI1"/>
    <property type="match status" value="1"/>
</dbReference>
<keyword evidence="4" id="KW-0539">Nucleus</keyword>
<dbReference type="GO" id="GO:0000124">
    <property type="term" value="C:SAGA complex"/>
    <property type="evidence" value="ECO:0007669"/>
    <property type="project" value="UniProtKB-ARBA"/>
</dbReference>
<evidence type="ECO:0000256" key="1">
    <source>
        <dbReference type="ARBA" id="ARBA00004123"/>
    </source>
</evidence>
<dbReference type="PANTHER" id="PTHR21277">
    <property type="entry name" value="TRANSCRIPTIONAL ADAPTER 1"/>
    <property type="match status" value="1"/>
</dbReference>
<protein>
    <submittedName>
        <fullName evidence="5">Transcriptional coactivator Hfi1/Transcriptional adapter 1</fullName>
    </submittedName>
</protein>
<sequence length="325" mass="36313">MQQPYQRLSVNFMEMKIELVKKLGPERSKRYFEYLNMFLSLKLSKVAFDKLCLRTVGRDGVKLHNQLICSILRNVVSEKVLVGNKVRNRSLNPLAMPNGDVLLTYPKKARTGRSGDRKSGLGPNGKINYQPVQHCQEVVKQVENVDESLVQKDWRHLLHAPLGIPYCPVSIGGARKAASSSSKSIGGVSDTNSLLETITLRARIEHIATTQGVERVSVDCANALNNGLDAYLKGLIRSCSPPSRLISLLDFRVAMEVNPRQLGEDWPVLLEKIGICLSTFAIIGFRFYIPVMLPFCMLTSCELVCITHLLLSPRHFIDYVSTTVT</sequence>
<dbReference type="PANTHER" id="PTHR21277:SF5">
    <property type="entry name" value="TRANSCRIPTIONAL ADAPTER 1"/>
    <property type="match status" value="1"/>
</dbReference>
<accession>A0A2U1LCT0</accession>
<organism evidence="5 6">
    <name type="scientific">Artemisia annua</name>
    <name type="common">Sweet wormwood</name>
    <dbReference type="NCBI Taxonomy" id="35608"/>
    <lineage>
        <taxon>Eukaryota</taxon>
        <taxon>Viridiplantae</taxon>
        <taxon>Streptophyta</taxon>
        <taxon>Embryophyta</taxon>
        <taxon>Tracheophyta</taxon>
        <taxon>Spermatophyta</taxon>
        <taxon>Magnoliopsida</taxon>
        <taxon>eudicotyledons</taxon>
        <taxon>Gunneridae</taxon>
        <taxon>Pentapetalae</taxon>
        <taxon>asterids</taxon>
        <taxon>campanulids</taxon>
        <taxon>Asterales</taxon>
        <taxon>Asteraceae</taxon>
        <taxon>Asteroideae</taxon>
        <taxon>Anthemideae</taxon>
        <taxon>Artemisiinae</taxon>
        <taxon>Artemisia</taxon>
    </lineage>
</organism>
<gene>
    <name evidence="5" type="ORF">CTI12_AA505220</name>
</gene>
<dbReference type="GO" id="GO:0006357">
    <property type="term" value="P:regulation of transcription by RNA polymerase II"/>
    <property type="evidence" value="ECO:0007669"/>
    <property type="project" value="TreeGrafter"/>
</dbReference>
<dbReference type="Pfam" id="PF12767">
    <property type="entry name" value="SAGA-Tad1"/>
    <property type="match status" value="1"/>
</dbReference>
<proteinExistence type="predicted"/>
<evidence type="ECO:0000313" key="5">
    <source>
        <dbReference type="EMBL" id="PWA46794.1"/>
    </source>
</evidence>
<dbReference type="OrthoDB" id="10264870at2759"/>
<keyword evidence="6" id="KW-1185">Reference proteome</keyword>
<evidence type="ECO:0000256" key="4">
    <source>
        <dbReference type="ARBA" id="ARBA00023242"/>
    </source>
</evidence>
<reference evidence="5 6" key="1">
    <citation type="journal article" date="2018" name="Mol. Plant">
        <title>The genome of Artemisia annua provides insight into the evolution of Asteraceae family and artemisinin biosynthesis.</title>
        <authorList>
            <person name="Shen Q."/>
            <person name="Zhang L."/>
            <person name="Liao Z."/>
            <person name="Wang S."/>
            <person name="Yan T."/>
            <person name="Shi P."/>
            <person name="Liu M."/>
            <person name="Fu X."/>
            <person name="Pan Q."/>
            <person name="Wang Y."/>
            <person name="Lv Z."/>
            <person name="Lu X."/>
            <person name="Zhang F."/>
            <person name="Jiang W."/>
            <person name="Ma Y."/>
            <person name="Chen M."/>
            <person name="Hao X."/>
            <person name="Li L."/>
            <person name="Tang Y."/>
            <person name="Lv G."/>
            <person name="Zhou Y."/>
            <person name="Sun X."/>
            <person name="Brodelius P.E."/>
            <person name="Rose J.K.C."/>
            <person name="Tang K."/>
        </authorList>
    </citation>
    <scope>NUCLEOTIDE SEQUENCE [LARGE SCALE GENOMIC DNA]</scope>
    <source>
        <strain evidence="6">cv. Huhao1</strain>
        <tissue evidence="5">Leaf</tissue>
    </source>
</reference>
<comment type="caution">
    <text evidence="5">The sequence shown here is derived from an EMBL/GenBank/DDBJ whole genome shotgun (WGS) entry which is preliminary data.</text>
</comment>
<evidence type="ECO:0000256" key="2">
    <source>
        <dbReference type="ARBA" id="ARBA00023015"/>
    </source>
</evidence>
<comment type="subcellular location">
    <subcellularLocation>
        <location evidence="1">Nucleus</location>
    </subcellularLocation>
</comment>
<evidence type="ECO:0000313" key="6">
    <source>
        <dbReference type="Proteomes" id="UP000245207"/>
    </source>
</evidence>
<dbReference type="EMBL" id="PKPP01010102">
    <property type="protein sequence ID" value="PWA46794.1"/>
    <property type="molecule type" value="Genomic_DNA"/>
</dbReference>
<keyword evidence="3" id="KW-0804">Transcription</keyword>